<name>J3VT27_9ENTR</name>
<protein>
    <recommendedName>
        <fullName evidence="10">Undecaprenyl phosphate-aminoarabinose flippase subunit ArnE</fullName>
    </recommendedName>
</protein>
<evidence type="ECO:0000256" key="4">
    <source>
        <dbReference type="ARBA" id="ARBA00022692"/>
    </source>
</evidence>
<organism evidence="8 9">
    <name type="scientific">secondary endosymbiont of Ctenarytaina eucalypti</name>
    <dbReference type="NCBI Taxonomy" id="1199245"/>
    <lineage>
        <taxon>Bacteria</taxon>
        <taxon>Pseudomonadati</taxon>
        <taxon>Pseudomonadota</taxon>
        <taxon>Gammaproteobacteria</taxon>
        <taxon>Enterobacterales</taxon>
        <taxon>Enterobacteriaceae</taxon>
        <taxon>aphid secondary symbionts</taxon>
    </lineage>
</organism>
<evidence type="ECO:0000256" key="5">
    <source>
        <dbReference type="ARBA" id="ARBA00022989"/>
    </source>
</evidence>
<feature type="transmembrane region" description="Helical" evidence="7">
    <location>
        <begin position="40"/>
        <end position="58"/>
    </location>
</feature>
<keyword evidence="4 7" id="KW-0812">Transmembrane</keyword>
<dbReference type="Gene3D" id="1.10.3730.20">
    <property type="match status" value="1"/>
</dbReference>
<reference evidence="8 9" key="1">
    <citation type="journal article" date="2012" name="Mol. Biol. Evol.">
        <title>Genome reduction and co-evolution between the primary and secondary bacterial symbionts of psyllids.</title>
        <authorList>
            <person name="Sloan D.B."/>
            <person name="Moran N.A."/>
        </authorList>
    </citation>
    <scope>NUCLEOTIDE SEQUENCE [LARGE SCALE GENOMIC DNA]</scope>
    <source>
        <strain evidence="8">Ceuc_S</strain>
    </source>
</reference>
<dbReference type="PANTHER" id="PTHR30561">
    <property type="entry name" value="SMR FAMILY PROTON-DEPENDENT DRUG EFFLUX TRANSPORTER SUGE"/>
    <property type="match status" value="1"/>
</dbReference>
<evidence type="ECO:0000256" key="6">
    <source>
        <dbReference type="ARBA" id="ARBA00023136"/>
    </source>
</evidence>
<sequence precursor="true">MIYLLIFVVVLLSCAGQLCQKYAANMMPGAGTLGARLRWIATSFLLLAGAFVAWLWVLQRAPIGIVYPILSINFLLVTLATRLLWLECISLRHGIGLLLMVSGIVIMGASL</sequence>
<dbReference type="KEGG" id="sect:A359_07510"/>
<dbReference type="PANTHER" id="PTHR30561:SF23">
    <property type="entry name" value="4-AMINO-4-DEOXY-L-ARABINOSE-PHOSPHOUNDECAPRENOL FLIPPASE SUBUNIT ARNE-RELATED"/>
    <property type="match status" value="1"/>
</dbReference>
<evidence type="ECO:0000256" key="7">
    <source>
        <dbReference type="SAM" id="Phobius"/>
    </source>
</evidence>
<dbReference type="GO" id="GO:0005886">
    <property type="term" value="C:plasma membrane"/>
    <property type="evidence" value="ECO:0007669"/>
    <property type="project" value="UniProtKB-SubCell"/>
</dbReference>
<accession>J3VT27</accession>
<keyword evidence="3" id="KW-1003">Cell membrane</keyword>
<evidence type="ECO:0000256" key="2">
    <source>
        <dbReference type="ARBA" id="ARBA00022448"/>
    </source>
</evidence>
<dbReference type="HOGENOM" id="CLU_131462_5_1_6"/>
<dbReference type="RefSeq" id="WP_014888418.1">
    <property type="nucleotide sequence ID" value="NC_018419.1"/>
</dbReference>
<keyword evidence="2" id="KW-0813">Transport</keyword>
<evidence type="ECO:0000256" key="3">
    <source>
        <dbReference type="ARBA" id="ARBA00022475"/>
    </source>
</evidence>
<dbReference type="EMBL" id="CP003546">
    <property type="protein sequence ID" value="AFP85121.1"/>
    <property type="molecule type" value="Genomic_DNA"/>
</dbReference>
<dbReference type="Proteomes" id="UP000003936">
    <property type="component" value="Chromosome"/>
</dbReference>
<keyword evidence="5 7" id="KW-1133">Transmembrane helix</keyword>
<dbReference type="GO" id="GO:0022857">
    <property type="term" value="F:transmembrane transporter activity"/>
    <property type="evidence" value="ECO:0007669"/>
    <property type="project" value="InterPro"/>
</dbReference>
<dbReference type="PATRIC" id="fig|1199245.3.peg.872"/>
<comment type="subcellular location">
    <subcellularLocation>
        <location evidence="1">Cell membrane</location>
        <topology evidence="1">Multi-pass membrane protein</topology>
    </subcellularLocation>
</comment>
<dbReference type="OrthoDB" id="6058674at2"/>
<evidence type="ECO:0008006" key="10">
    <source>
        <dbReference type="Google" id="ProtNLM"/>
    </source>
</evidence>
<proteinExistence type="predicted"/>
<evidence type="ECO:0000313" key="8">
    <source>
        <dbReference type="EMBL" id="AFP85121.1"/>
    </source>
</evidence>
<feature type="transmembrane region" description="Helical" evidence="7">
    <location>
        <begin position="65"/>
        <end position="85"/>
    </location>
</feature>
<evidence type="ECO:0000256" key="1">
    <source>
        <dbReference type="ARBA" id="ARBA00004651"/>
    </source>
</evidence>
<dbReference type="InterPro" id="IPR037185">
    <property type="entry name" value="EmrE-like"/>
</dbReference>
<gene>
    <name evidence="8" type="ORF">A359_07510</name>
</gene>
<dbReference type="InterPro" id="IPR000390">
    <property type="entry name" value="Small_drug/metabolite_transptr"/>
</dbReference>
<dbReference type="SUPFAM" id="SSF103481">
    <property type="entry name" value="Multidrug resistance efflux transporter EmrE"/>
    <property type="match status" value="1"/>
</dbReference>
<keyword evidence="6 7" id="KW-0472">Membrane</keyword>
<dbReference type="STRING" id="1199245.A359_07510"/>
<dbReference type="AlphaFoldDB" id="J3VT27"/>
<keyword evidence="9" id="KW-1185">Reference proteome</keyword>
<feature type="transmembrane region" description="Helical" evidence="7">
    <location>
        <begin position="91"/>
        <end position="109"/>
    </location>
</feature>
<evidence type="ECO:0000313" key="9">
    <source>
        <dbReference type="Proteomes" id="UP000003936"/>
    </source>
</evidence>